<proteinExistence type="inferred from homology"/>
<feature type="domain" description="FAD-binding PCMH-type" evidence="11">
    <location>
        <begin position="183"/>
        <end position="370"/>
    </location>
</feature>
<protein>
    <recommendedName>
        <fullName evidence="9">D-lactate dehydrogenase (cytochrome)</fullName>
        <ecNumber evidence="9">1.1.2.4</ecNumber>
    </recommendedName>
</protein>
<dbReference type="InterPro" id="IPR004113">
    <property type="entry name" value="FAD-bd_oxidored_4_C"/>
</dbReference>
<dbReference type="FunFam" id="1.10.45.10:FF:000001">
    <property type="entry name" value="D-lactate dehydrogenase mitochondrial"/>
    <property type="match status" value="1"/>
</dbReference>
<dbReference type="Pfam" id="PF02913">
    <property type="entry name" value="FAD-oxidase_C"/>
    <property type="match status" value="1"/>
</dbReference>
<dbReference type="Pfam" id="PF01565">
    <property type="entry name" value="FAD_binding_4"/>
    <property type="match status" value="1"/>
</dbReference>
<dbReference type="FunFam" id="3.30.70.2740:FF:000001">
    <property type="entry name" value="D-lactate dehydrogenase mitochondrial"/>
    <property type="match status" value="1"/>
</dbReference>
<dbReference type="Gene3D" id="1.10.45.10">
    <property type="entry name" value="Vanillyl-alcohol Oxidase, Chain A, domain 4"/>
    <property type="match status" value="1"/>
</dbReference>
<evidence type="ECO:0000256" key="2">
    <source>
        <dbReference type="ARBA" id="ARBA00004173"/>
    </source>
</evidence>
<dbReference type="SUPFAM" id="SSF56176">
    <property type="entry name" value="FAD-binding/transporter-associated domain-like"/>
    <property type="match status" value="1"/>
</dbReference>
<dbReference type="GO" id="GO:0005739">
    <property type="term" value="C:mitochondrion"/>
    <property type="evidence" value="ECO:0007669"/>
    <property type="project" value="UniProtKB-SubCell"/>
</dbReference>
<comment type="similarity">
    <text evidence="3">Belongs to the FAD-binding oxidoreductase/transferase type 4 family.</text>
</comment>
<dbReference type="EMBL" id="CAJMXA010003789">
    <property type="protein sequence ID" value="CAE6515812.1"/>
    <property type="molecule type" value="Genomic_DNA"/>
</dbReference>
<dbReference type="Gene3D" id="3.30.465.10">
    <property type="match status" value="1"/>
</dbReference>
<dbReference type="PROSITE" id="PS51387">
    <property type="entry name" value="FAD_PCMH"/>
    <property type="match status" value="1"/>
</dbReference>
<evidence type="ECO:0000256" key="7">
    <source>
        <dbReference type="ARBA" id="ARBA00023002"/>
    </source>
</evidence>
<keyword evidence="5" id="KW-0274">FAD</keyword>
<evidence type="ECO:0000256" key="4">
    <source>
        <dbReference type="ARBA" id="ARBA00022630"/>
    </source>
</evidence>
<dbReference type="InterPro" id="IPR006094">
    <property type="entry name" value="Oxid_FAD_bind_N"/>
</dbReference>
<evidence type="ECO:0000313" key="13">
    <source>
        <dbReference type="Proteomes" id="UP000663853"/>
    </source>
</evidence>
<dbReference type="SUPFAM" id="SSF55103">
    <property type="entry name" value="FAD-linked oxidases, C-terminal domain"/>
    <property type="match status" value="1"/>
</dbReference>
<organism evidence="12 13">
    <name type="scientific">Rhizoctonia solani</name>
    <dbReference type="NCBI Taxonomy" id="456999"/>
    <lineage>
        <taxon>Eukaryota</taxon>
        <taxon>Fungi</taxon>
        <taxon>Dikarya</taxon>
        <taxon>Basidiomycota</taxon>
        <taxon>Agaricomycotina</taxon>
        <taxon>Agaricomycetes</taxon>
        <taxon>Cantharellales</taxon>
        <taxon>Ceratobasidiaceae</taxon>
        <taxon>Rhizoctonia</taxon>
    </lineage>
</organism>
<reference evidence="12" key="1">
    <citation type="submission" date="2021-01" db="EMBL/GenBank/DDBJ databases">
        <authorList>
            <person name="Kaushik A."/>
        </authorList>
    </citation>
    <scope>NUCLEOTIDE SEQUENCE</scope>
    <source>
        <strain evidence="12">AG6-10EEA</strain>
    </source>
</reference>
<dbReference type="InterPro" id="IPR016166">
    <property type="entry name" value="FAD-bd_PCMH"/>
</dbReference>
<sequence length="620" mass="67913">MPPDAAKAGGPELLYSTVVGYNRREQLQYKIRGRGSYPVLDTYPTLVLDIPAINSGMSARLITSAVHNVQRQLRPTAQRVFTTSRGLATSTGAAPKRGLGRTLALAGIAIVAGSIGYGVAQEPGHDHRSSYRRRITGLPNKYGSEEDFRRGIEELRSHFAEPGTFSTNPDVLHEHGFSVNSYHEGAPHSVVVYPQSTDDVVLIMKVATRYRMPVTPYSGGTNLEGGTRGHSRGGICVDMSEMNKIIQINGQRPTRILSVKRERPGWKSMLLSRRKASHFSFRSTPLPRQQLGTHISSSVNLLEIANAVRYGTAKAEWFLNITVVLPSGEVIKTRRRARKSSAGFDTTKIFIGAEGTLGIITEATIRLAPLLDTSVAVCQFPNVRDATQAVVEIMNKGVPLQCIELCDDNFMRATNKYGQSERKYPEKDSIYFKFQGSPDTIKRSAAIAKTIAEEHGGTGFSLAASEQEAADLWADRKNAHYSGLALRPGAKGWSTDVCVPISKLPELVYATKRDITQTGVVSTMVGHVGDGNFHTLLLFETEEELERVKGVVHRMVERAIALDGTCTGEHGVGVGKKKYLYDELGEGTVELMKTVKMAIDPLNIMNPGKLYPDHPDKADH</sequence>
<evidence type="ECO:0000256" key="8">
    <source>
        <dbReference type="ARBA" id="ARBA00023128"/>
    </source>
</evidence>
<dbReference type="Gene3D" id="3.30.70.2740">
    <property type="match status" value="1"/>
</dbReference>
<comment type="cofactor">
    <cofactor evidence="1">
        <name>FAD</name>
        <dbReference type="ChEBI" id="CHEBI:57692"/>
    </cofactor>
</comment>
<dbReference type="InterPro" id="IPR016169">
    <property type="entry name" value="FAD-bd_PCMH_sub2"/>
</dbReference>
<keyword evidence="7" id="KW-0560">Oxidoreductase</keyword>
<dbReference type="EC" id="1.1.2.4" evidence="9"/>
<keyword evidence="4" id="KW-0285">Flavoprotein</keyword>
<evidence type="ECO:0000256" key="9">
    <source>
        <dbReference type="ARBA" id="ARBA00038897"/>
    </source>
</evidence>
<dbReference type="InterPro" id="IPR036318">
    <property type="entry name" value="FAD-bd_PCMH-like_sf"/>
</dbReference>
<keyword evidence="6" id="KW-0809">Transit peptide</keyword>
<evidence type="ECO:0000256" key="6">
    <source>
        <dbReference type="ARBA" id="ARBA00022946"/>
    </source>
</evidence>
<dbReference type="Proteomes" id="UP000663853">
    <property type="component" value="Unassembled WGS sequence"/>
</dbReference>
<comment type="subcellular location">
    <subcellularLocation>
        <location evidence="2">Mitochondrion</location>
    </subcellularLocation>
</comment>
<name>A0A8H3HKC3_9AGAM</name>
<comment type="caution">
    <text evidence="12">The sequence shown here is derived from an EMBL/GenBank/DDBJ whole genome shotgun (WGS) entry which is preliminary data.</text>
</comment>
<gene>
    <name evidence="12" type="ORF">RDB_LOCUS136376</name>
</gene>
<accession>A0A8H3HKC3</accession>
<dbReference type="AlphaFoldDB" id="A0A8H3HKC3"/>
<dbReference type="PANTHER" id="PTHR11748:SF111">
    <property type="entry name" value="D-LACTATE DEHYDROGENASE, MITOCHONDRIAL-RELATED"/>
    <property type="match status" value="1"/>
</dbReference>
<dbReference type="GO" id="GO:1903457">
    <property type="term" value="P:lactate catabolic process"/>
    <property type="evidence" value="ECO:0007669"/>
    <property type="project" value="TreeGrafter"/>
</dbReference>
<dbReference type="InterPro" id="IPR016171">
    <property type="entry name" value="Vanillyl_alc_oxidase_C-sub2"/>
</dbReference>
<dbReference type="PANTHER" id="PTHR11748">
    <property type="entry name" value="D-LACTATE DEHYDROGENASE"/>
    <property type="match status" value="1"/>
</dbReference>
<evidence type="ECO:0000256" key="5">
    <source>
        <dbReference type="ARBA" id="ARBA00022827"/>
    </source>
</evidence>
<evidence type="ECO:0000256" key="1">
    <source>
        <dbReference type="ARBA" id="ARBA00001974"/>
    </source>
</evidence>
<dbReference type="GO" id="GO:0071949">
    <property type="term" value="F:FAD binding"/>
    <property type="evidence" value="ECO:0007669"/>
    <property type="project" value="InterPro"/>
</dbReference>
<dbReference type="GO" id="GO:0004458">
    <property type="term" value="F:D-lactate dehydrogenase (cytochrome) activity"/>
    <property type="evidence" value="ECO:0007669"/>
    <property type="project" value="UniProtKB-EC"/>
</dbReference>
<dbReference type="GO" id="GO:0008720">
    <property type="term" value="F:D-lactate dehydrogenase (NAD+) activity"/>
    <property type="evidence" value="ECO:0007669"/>
    <property type="project" value="TreeGrafter"/>
</dbReference>
<keyword evidence="8" id="KW-0496">Mitochondrion</keyword>
<evidence type="ECO:0000313" key="12">
    <source>
        <dbReference type="EMBL" id="CAE6515812.1"/>
    </source>
</evidence>
<dbReference type="InterPro" id="IPR016164">
    <property type="entry name" value="FAD-linked_Oxase-like_C"/>
</dbReference>
<evidence type="ECO:0000259" key="11">
    <source>
        <dbReference type="PROSITE" id="PS51387"/>
    </source>
</evidence>
<comment type="catalytic activity">
    <reaction evidence="10">
        <text>(R)-lactate + 2 Fe(III)-[cytochrome c] = 2 Fe(II)-[cytochrome c] + pyruvate + 2 H(+)</text>
        <dbReference type="Rhea" id="RHEA:13521"/>
        <dbReference type="Rhea" id="RHEA-COMP:10350"/>
        <dbReference type="Rhea" id="RHEA-COMP:14399"/>
        <dbReference type="ChEBI" id="CHEBI:15361"/>
        <dbReference type="ChEBI" id="CHEBI:15378"/>
        <dbReference type="ChEBI" id="CHEBI:16004"/>
        <dbReference type="ChEBI" id="CHEBI:29033"/>
        <dbReference type="ChEBI" id="CHEBI:29034"/>
        <dbReference type="EC" id="1.1.2.4"/>
    </reaction>
</comment>
<evidence type="ECO:0000256" key="3">
    <source>
        <dbReference type="ARBA" id="ARBA00008000"/>
    </source>
</evidence>
<evidence type="ECO:0000256" key="10">
    <source>
        <dbReference type="ARBA" id="ARBA00051436"/>
    </source>
</evidence>